<evidence type="ECO:0000313" key="3">
    <source>
        <dbReference type="EMBL" id="RXI28877.1"/>
    </source>
</evidence>
<proteinExistence type="predicted"/>
<dbReference type="Proteomes" id="UP000290588">
    <property type="component" value="Unassembled WGS sequence"/>
</dbReference>
<keyword evidence="4" id="KW-1185">Reference proteome</keyword>
<protein>
    <submittedName>
        <fullName evidence="3">Uncharacterized protein</fullName>
    </submittedName>
</protein>
<evidence type="ECO:0000313" key="4">
    <source>
        <dbReference type="Proteomes" id="UP000262582"/>
    </source>
</evidence>
<accession>A0A347U6T4</accession>
<reference evidence="3 5" key="1">
    <citation type="submission" date="2017-09" db="EMBL/GenBank/DDBJ databases">
        <title>Genomics of the genus Arcobacter.</title>
        <authorList>
            <person name="Perez-Cataluna A."/>
            <person name="Figueras M.J."/>
            <person name="Salas-Masso N."/>
        </authorList>
    </citation>
    <scope>NUCLEOTIDE SEQUENCE [LARGE SCALE GENOMIC DNA]</scope>
    <source>
        <strain evidence="3 5">CECT 7837</strain>
    </source>
</reference>
<evidence type="ECO:0000313" key="2">
    <source>
        <dbReference type="EMBL" id="AXX94562.1"/>
    </source>
</evidence>
<dbReference type="Proteomes" id="UP000262582">
    <property type="component" value="Chromosome"/>
</dbReference>
<name>A0A347U6T4_9BACT</name>
<dbReference type="OrthoDB" id="5349051at2"/>
<dbReference type="RefSeq" id="WP_118916788.1">
    <property type="nucleotide sequence ID" value="NZ_CP032097.1"/>
</dbReference>
<dbReference type="EMBL" id="CP032097">
    <property type="protein sequence ID" value="AXX94562.1"/>
    <property type="molecule type" value="Genomic_DNA"/>
</dbReference>
<gene>
    <name evidence="2" type="ORF">AELL_0883</name>
    <name evidence="3" type="ORF">CP962_13110</name>
</gene>
<organism evidence="3 5">
    <name type="scientific">Arcobacter ellisii</name>
    <dbReference type="NCBI Taxonomy" id="913109"/>
    <lineage>
        <taxon>Bacteria</taxon>
        <taxon>Pseudomonadati</taxon>
        <taxon>Campylobacterota</taxon>
        <taxon>Epsilonproteobacteria</taxon>
        <taxon>Campylobacterales</taxon>
        <taxon>Arcobacteraceae</taxon>
        <taxon>Arcobacter</taxon>
    </lineage>
</organism>
<evidence type="ECO:0000313" key="5">
    <source>
        <dbReference type="Proteomes" id="UP000290588"/>
    </source>
</evidence>
<dbReference type="AlphaFoldDB" id="A0A347U6T4"/>
<dbReference type="KEGG" id="aell:AELL_0883"/>
<dbReference type="Pfam" id="PF14591">
    <property type="entry name" value="AF0941-like"/>
    <property type="match status" value="1"/>
</dbReference>
<feature type="coiled-coil region" evidence="1">
    <location>
        <begin position="29"/>
        <end position="56"/>
    </location>
</feature>
<reference evidence="2 4" key="2">
    <citation type="submission" date="2018-08" db="EMBL/GenBank/DDBJ databases">
        <title>Complete genome of the Arcobacter ellisii type strain LMG 26155.</title>
        <authorList>
            <person name="Miller W.G."/>
            <person name="Yee E."/>
            <person name="Bono J.L."/>
        </authorList>
    </citation>
    <scope>NUCLEOTIDE SEQUENCE [LARGE SCALE GENOMIC DNA]</scope>
    <source>
        <strain evidence="2 4">LMG 26155</strain>
    </source>
</reference>
<dbReference type="EMBL" id="NXIG01000017">
    <property type="protein sequence ID" value="RXI28877.1"/>
    <property type="molecule type" value="Genomic_DNA"/>
</dbReference>
<keyword evidence="1" id="KW-0175">Coiled coil</keyword>
<sequence length="87" mass="10470">MTIQEELEDLIKNEVLVEIEDYIDELFEIIAAKKDDENTKEELKQVQEMKKDFEEMLADLIHGDIDDEECREIIEEIHEMRKEDLED</sequence>
<evidence type="ECO:0000256" key="1">
    <source>
        <dbReference type="SAM" id="Coils"/>
    </source>
</evidence>
<dbReference type="InterPro" id="IPR013502">
    <property type="entry name" value="Uncharacterised_AF0941"/>
</dbReference>